<keyword evidence="3" id="KW-1185">Reference proteome</keyword>
<evidence type="ECO:0000313" key="3">
    <source>
        <dbReference type="Proteomes" id="UP000478836"/>
    </source>
</evidence>
<accession>A0ABQ6V5I0</accession>
<keyword evidence="2" id="KW-0808">Transferase</keyword>
<proteinExistence type="predicted"/>
<gene>
    <name evidence="2" type="ORF">F6A08_09940</name>
</gene>
<dbReference type="Gene3D" id="3.40.50.2020">
    <property type="match status" value="1"/>
</dbReference>
<dbReference type="RefSeq" id="WP_151459365.1">
    <property type="nucleotide sequence ID" value="NZ_WAAO01000002.1"/>
</dbReference>
<dbReference type="Proteomes" id="UP000478836">
    <property type="component" value="Unassembled WGS sequence"/>
</dbReference>
<dbReference type="Pfam" id="PF00156">
    <property type="entry name" value="Pribosyltran"/>
    <property type="match status" value="1"/>
</dbReference>
<comment type="caution">
    <text evidence="2">The sequence shown here is derived from an EMBL/GenBank/DDBJ whole genome shotgun (WGS) entry which is preliminary data.</text>
</comment>
<evidence type="ECO:0000259" key="1">
    <source>
        <dbReference type="Pfam" id="PF00156"/>
    </source>
</evidence>
<organism evidence="2 3">
    <name type="scientific">Microbacterium algeriense</name>
    <dbReference type="NCBI Taxonomy" id="2615184"/>
    <lineage>
        <taxon>Bacteria</taxon>
        <taxon>Bacillati</taxon>
        <taxon>Actinomycetota</taxon>
        <taxon>Actinomycetes</taxon>
        <taxon>Micrococcales</taxon>
        <taxon>Microbacteriaceae</taxon>
        <taxon>Microbacterium</taxon>
    </lineage>
</organism>
<dbReference type="CDD" id="cd06223">
    <property type="entry name" value="PRTases_typeI"/>
    <property type="match status" value="1"/>
</dbReference>
<dbReference type="Gene3D" id="3.30.1310.20">
    <property type="entry name" value="PRTase-like"/>
    <property type="match status" value="1"/>
</dbReference>
<dbReference type="EMBL" id="WAAO01000002">
    <property type="protein sequence ID" value="KAB1864424.1"/>
    <property type="molecule type" value="Genomic_DNA"/>
</dbReference>
<dbReference type="GO" id="GO:0016757">
    <property type="term" value="F:glycosyltransferase activity"/>
    <property type="evidence" value="ECO:0007669"/>
    <property type="project" value="UniProtKB-KW"/>
</dbReference>
<evidence type="ECO:0000313" key="2">
    <source>
        <dbReference type="EMBL" id="KAB1864424.1"/>
    </source>
</evidence>
<reference evidence="3" key="1">
    <citation type="submission" date="2019-09" db="EMBL/GenBank/DDBJ databases">
        <title>Whole genome sequencing of Microbacterium maritypicum.</title>
        <authorList>
            <person name="Lenchi N."/>
        </authorList>
    </citation>
    <scope>NUCLEOTIDE SEQUENCE [LARGE SCALE GENOMIC DNA]</scope>
    <source>
        <strain evidence="3">G1</strain>
    </source>
</reference>
<dbReference type="InterPro" id="IPR000836">
    <property type="entry name" value="PRTase_dom"/>
</dbReference>
<name>A0ABQ6V5I0_9MICO</name>
<sequence length="221" mass="22579">MTTSPEAVFEDRDDAAAQLAELLSGSVLPEPVVLGLPRGGVPVAAVIARRLGAPLDVIVVRKLGVPWQPEVAMGAIGEAGVRILDDRLVHSLRIPASEVAAVEERERAVLDARVQMLRRGHALRPLGGRTALIVDDGIATGATAQAACLVARSLGAGTVVVAAPVGAPDAASRITAADSVVCVRQPAGFVAVGQYYRRFDEVADDEVTAALAGGAAAGDDA</sequence>
<keyword evidence="2" id="KW-0328">Glycosyltransferase</keyword>
<dbReference type="GeneID" id="77476773"/>
<protein>
    <submittedName>
        <fullName evidence="2">Phosphoribosyltransferase</fullName>
    </submittedName>
</protein>
<dbReference type="InterPro" id="IPR029057">
    <property type="entry name" value="PRTase-like"/>
</dbReference>
<feature type="domain" description="Phosphoribosyltransferase" evidence="1">
    <location>
        <begin position="29"/>
        <end position="181"/>
    </location>
</feature>
<dbReference type="SUPFAM" id="SSF53271">
    <property type="entry name" value="PRTase-like"/>
    <property type="match status" value="1"/>
</dbReference>